<gene>
    <name evidence="1" type="ORF">SAMN02745206_01466</name>
</gene>
<sequence>MRCDQCNTPIEPGEEKEHLGRILCEDCHMDALSPPKGCDPWAVYTAKSCEARAGGNAALTPLQERILGILKETGGVEPRELHKLLGGEPRLKDLERELAVLRYMEKVRGEKRGDRVVIRSW</sequence>
<dbReference type="AlphaFoldDB" id="A0A1M4ZI80"/>
<dbReference type="RefSeq" id="WP_073038341.1">
    <property type="nucleotide sequence ID" value="NZ_FQVB01000012.1"/>
</dbReference>
<evidence type="ECO:0000313" key="2">
    <source>
        <dbReference type="Proteomes" id="UP000184076"/>
    </source>
</evidence>
<name>A0A1M4ZI80_9BACT</name>
<reference evidence="2" key="1">
    <citation type="submission" date="2016-11" db="EMBL/GenBank/DDBJ databases">
        <authorList>
            <person name="Varghese N."/>
            <person name="Submissions S."/>
        </authorList>
    </citation>
    <scope>NUCLEOTIDE SEQUENCE [LARGE SCALE GENOMIC DNA]</scope>
    <source>
        <strain evidence="2">DSM 9756</strain>
    </source>
</reference>
<dbReference type="OrthoDB" id="5516583at2"/>
<proteinExistence type="predicted"/>
<evidence type="ECO:0000313" key="1">
    <source>
        <dbReference type="EMBL" id="SHF17502.1"/>
    </source>
</evidence>
<keyword evidence="2" id="KW-1185">Reference proteome</keyword>
<accession>A0A1M4ZI80</accession>
<protein>
    <submittedName>
        <fullName evidence="1">Uncharacterized protein</fullName>
    </submittedName>
</protein>
<dbReference type="Proteomes" id="UP000184076">
    <property type="component" value="Unassembled WGS sequence"/>
</dbReference>
<dbReference type="STRING" id="1121391.SAMN02745206_01466"/>
<organism evidence="1 2">
    <name type="scientific">Desulfacinum infernum DSM 9756</name>
    <dbReference type="NCBI Taxonomy" id="1121391"/>
    <lineage>
        <taxon>Bacteria</taxon>
        <taxon>Pseudomonadati</taxon>
        <taxon>Thermodesulfobacteriota</taxon>
        <taxon>Syntrophobacteria</taxon>
        <taxon>Syntrophobacterales</taxon>
        <taxon>Syntrophobacteraceae</taxon>
        <taxon>Desulfacinum</taxon>
    </lineage>
</organism>
<dbReference type="EMBL" id="FQVB01000012">
    <property type="protein sequence ID" value="SHF17502.1"/>
    <property type="molecule type" value="Genomic_DNA"/>
</dbReference>